<dbReference type="GO" id="GO:0005524">
    <property type="term" value="F:ATP binding"/>
    <property type="evidence" value="ECO:0007669"/>
    <property type="project" value="UniProtKB-UniRule"/>
</dbReference>
<comment type="pathway">
    <text evidence="5">Amino-acid biosynthesis; ergothioneine biosynthesis.</text>
</comment>
<sequence length="442" mass="47715">MAPCTPSEGVGGWVYRDTVSLSRHLERGPRPLVTSPELERSAILRESAAAGRHLARICFKTGPPTHTGVELEWTVHDAADPVRPVDPGRLRAALGRHSPATLDPTSPAEPLRDGGVVTLEPGGQLEISTPPRPSTAALIQATEADIAQVTDLLAAAGLVLGRSGIDPHRRPHPVVETPRYRAMRAAFDRRGPAGRVMMYSTAGLQVCLDAGEPEQVADRWAAAHAVGPPLLAAFASATRHAGRRTGWASARMAAWLAIDPARTRPVWTPGDAAENPRDTWIRYVLAAPLLCRRRHGSDWTVPPGVTFADWLDGALPQPPTTDDLDYHVSTLFPPVRPRGYLELRYLDAQPERDWRLPLTVLSALFHDPGTVRGAYAISAPVAHRWSAAARRGLADPALAAAATGLLDLALTVLPRLGLPVDTQEEIERGVRRRLTATKQGDQ</sequence>
<evidence type="ECO:0000256" key="5">
    <source>
        <dbReference type="HAMAP-Rule" id="MF_02034"/>
    </source>
</evidence>
<name>A0A561W2L2_9ACTN</name>
<proteinExistence type="inferred from homology"/>
<dbReference type="EC" id="6.3.2.2" evidence="5"/>
<dbReference type="EMBL" id="VIWZ01000001">
    <property type="protein sequence ID" value="TWG18088.1"/>
    <property type="molecule type" value="Genomic_DNA"/>
</dbReference>
<feature type="region of interest" description="Disordered" evidence="7">
    <location>
        <begin position="96"/>
        <end position="131"/>
    </location>
</feature>
<evidence type="ECO:0000256" key="4">
    <source>
        <dbReference type="ARBA" id="ARBA00048819"/>
    </source>
</evidence>
<evidence type="ECO:0000256" key="3">
    <source>
        <dbReference type="ARBA" id="ARBA00022840"/>
    </source>
</evidence>
<dbReference type="InterPro" id="IPR035434">
    <property type="entry name" value="GCL_bact_plant"/>
</dbReference>
<organism evidence="8 9">
    <name type="scientific">Micromonospora taraxaci</name>
    <dbReference type="NCBI Taxonomy" id="1316803"/>
    <lineage>
        <taxon>Bacteria</taxon>
        <taxon>Bacillati</taxon>
        <taxon>Actinomycetota</taxon>
        <taxon>Actinomycetes</taxon>
        <taxon>Micromonosporales</taxon>
        <taxon>Micromonosporaceae</taxon>
        <taxon>Micromonospora</taxon>
    </lineage>
</organism>
<dbReference type="GO" id="GO:0052699">
    <property type="term" value="P:ergothioneine biosynthetic process"/>
    <property type="evidence" value="ECO:0007669"/>
    <property type="project" value="UniProtKB-UniRule"/>
</dbReference>
<dbReference type="InterPro" id="IPR014746">
    <property type="entry name" value="Gln_synth/guanido_kin_cat_dom"/>
</dbReference>
<keyword evidence="1 5" id="KW-0436">Ligase</keyword>
<keyword evidence="9" id="KW-1185">Reference proteome</keyword>
<evidence type="ECO:0000313" key="8">
    <source>
        <dbReference type="EMBL" id="TWG18088.1"/>
    </source>
</evidence>
<dbReference type="InterPro" id="IPR017809">
    <property type="entry name" value="EgtA_Actinobacteria"/>
</dbReference>
<evidence type="ECO:0000256" key="1">
    <source>
        <dbReference type="ARBA" id="ARBA00022598"/>
    </source>
</evidence>
<dbReference type="PANTHER" id="PTHR34378">
    <property type="entry name" value="GLUTAMATE--CYSTEINE LIGASE, CHLOROPLASTIC"/>
    <property type="match status" value="1"/>
</dbReference>
<reference evidence="8 9" key="1">
    <citation type="submission" date="2019-06" db="EMBL/GenBank/DDBJ databases">
        <title>Sequencing the genomes of 1000 actinobacteria strains.</title>
        <authorList>
            <person name="Klenk H.-P."/>
        </authorList>
    </citation>
    <scope>NUCLEOTIDE SEQUENCE [LARGE SCALE GENOMIC DNA]</scope>
    <source>
        <strain evidence="8 9">DSM 45885</strain>
    </source>
</reference>
<evidence type="ECO:0000256" key="2">
    <source>
        <dbReference type="ARBA" id="ARBA00022741"/>
    </source>
</evidence>
<keyword evidence="2 5" id="KW-0547">Nucleotide-binding</keyword>
<gene>
    <name evidence="5" type="primary">egtA</name>
    <name evidence="8" type="ORF">FHU34_113432</name>
</gene>
<comment type="function">
    <text evidence="5">Catalyzes the synthesis of gamma-glutamylcysteine (gamma-GC). This compound is used as substrate for the biosynthesis of the low-molecular thiol compound ergothioneine.</text>
</comment>
<comment type="catalytic activity">
    <reaction evidence="4 5 6">
        <text>L-cysteine + L-glutamate + ATP = gamma-L-glutamyl-L-cysteine + ADP + phosphate + H(+)</text>
        <dbReference type="Rhea" id="RHEA:13285"/>
        <dbReference type="ChEBI" id="CHEBI:15378"/>
        <dbReference type="ChEBI" id="CHEBI:29985"/>
        <dbReference type="ChEBI" id="CHEBI:30616"/>
        <dbReference type="ChEBI" id="CHEBI:35235"/>
        <dbReference type="ChEBI" id="CHEBI:43474"/>
        <dbReference type="ChEBI" id="CHEBI:58173"/>
        <dbReference type="ChEBI" id="CHEBI:456216"/>
        <dbReference type="EC" id="6.3.2.2"/>
    </reaction>
</comment>
<dbReference type="HAMAP" id="MF_02034">
    <property type="entry name" value="EgtA"/>
    <property type="match status" value="1"/>
</dbReference>
<evidence type="ECO:0000313" key="9">
    <source>
        <dbReference type="Proteomes" id="UP000317685"/>
    </source>
</evidence>
<comment type="caution">
    <text evidence="8">The sequence shown here is derived from an EMBL/GenBank/DDBJ whole genome shotgun (WGS) entry which is preliminary data.</text>
</comment>
<protein>
    <recommendedName>
        <fullName evidence="5">Glutamate--cysteine ligase EgtA</fullName>
        <ecNumber evidence="5">6.3.2.2</ecNumber>
    </recommendedName>
    <alternativeName>
        <fullName evidence="5">Gamma-glutamylcysteine synthase</fullName>
        <shortName evidence="5">GCS</shortName>
        <shortName evidence="5">Gamma-ECS</shortName>
    </alternativeName>
</protein>
<evidence type="ECO:0000256" key="6">
    <source>
        <dbReference type="PIRNR" id="PIRNR017901"/>
    </source>
</evidence>
<dbReference type="GO" id="GO:0006750">
    <property type="term" value="P:glutathione biosynthetic process"/>
    <property type="evidence" value="ECO:0007669"/>
    <property type="project" value="UniProtKB-UniRule"/>
</dbReference>
<dbReference type="PANTHER" id="PTHR34378:SF1">
    <property type="entry name" value="GLUTAMATE--CYSTEINE LIGASE, CHLOROPLASTIC"/>
    <property type="match status" value="1"/>
</dbReference>
<dbReference type="Pfam" id="PF04107">
    <property type="entry name" value="GCS2"/>
    <property type="match status" value="1"/>
</dbReference>
<dbReference type="Gene3D" id="3.30.590.20">
    <property type="match status" value="1"/>
</dbReference>
<dbReference type="GO" id="GO:0004357">
    <property type="term" value="F:glutamate-cysteine ligase activity"/>
    <property type="evidence" value="ECO:0007669"/>
    <property type="project" value="UniProtKB-UniRule"/>
</dbReference>
<comment type="similarity">
    <text evidence="5 6">Belongs to the glutamate--cysteine ligase type 2 family. EgtA subfamily.</text>
</comment>
<dbReference type="PIRSF" id="PIRSF017901">
    <property type="entry name" value="GCL"/>
    <property type="match status" value="1"/>
</dbReference>
<evidence type="ECO:0000256" key="7">
    <source>
        <dbReference type="SAM" id="MobiDB-lite"/>
    </source>
</evidence>
<dbReference type="Proteomes" id="UP000317685">
    <property type="component" value="Unassembled WGS sequence"/>
</dbReference>
<keyword evidence="3 5" id="KW-0067">ATP-binding</keyword>
<dbReference type="SUPFAM" id="SSF55931">
    <property type="entry name" value="Glutamine synthetase/guanido kinase"/>
    <property type="match status" value="1"/>
</dbReference>
<dbReference type="NCBIfam" id="TIGR03444">
    <property type="entry name" value="EgtA_Cys_ligase"/>
    <property type="match status" value="1"/>
</dbReference>
<dbReference type="UniPathway" id="UPA01014"/>
<dbReference type="InterPro" id="IPR006336">
    <property type="entry name" value="GCS2"/>
</dbReference>
<dbReference type="AlphaFoldDB" id="A0A561W2L2"/>
<accession>A0A561W2L2</accession>